<dbReference type="NCBIfam" id="TIGR00711">
    <property type="entry name" value="efflux_EmrB"/>
    <property type="match status" value="1"/>
</dbReference>
<feature type="transmembrane region" description="Helical" evidence="8">
    <location>
        <begin position="165"/>
        <end position="184"/>
    </location>
</feature>
<reference evidence="11" key="2">
    <citation type="submission" date="2015-05" db="EMBL/GenBank/DDBJ databases">
        <title>Complete genome sequence of Corynebacterium mustelae DSM 45274, isolated from various tissues of a male ferret with lethal sepsis.</title>
        <authorList>
            <person name="Ruckert C."/>
            <person name="Albersmeier A."/>
            <person name="Winkler A."/>
            <person name="Tauch A."/>
        </authorList>
    </citation>
    <scope>NUCLEOTIDE SEQUENCE [LARGE SCALE GENOMIC DNA]</scope>
    <source>
        <strain evidence="11">DSM 45274</strain>
    </source>
</reference>
<name>A0A0G3H717_9CORY</name>
<feature type="transmembrane region" description="Helical" evidence="8">
    <location>
        <begin position="76"/>
        <end position="100"/>
    </location>
</feature>
<dbReference type="SUPFAM" id="SSF103473">
    <property type="entry name" value="MFS general substrate transporter"/>
    <property type="match status" value="1"/>
</dbReference>
<evidence type="ECO:0000256" key="4">
    <source>
        <dbReference type="ARBA" id="ARBA00022475"/>
    </source>
</evidence>
<feature type="transmembrane region" description="Helical" evidence="8">
    <location>
        <begin position="138"/>
        <end position="159"/>
    </location>
</feature>
<feature type="transmembrane region" description="Helical" evidence="8">
    <location>
        <begin position="106"/>
        <end position="126"/>
    </location>
</feature>
<gene>
    <name evidence="10" type="primary">lmrB2</name>
    <name evidence="10" type="ORF">CMUST_13315</name>
</gene>
<evidence type="ECO:0000256" key="1">
    <source>
        <dbReference type="ARBA" id="ARBA00004651"/>
    </source>
</evidence>
<comment type="similarity">
    <text evidence="2">Belongs to the major facilitator superfamily. EmrB family.</text>
</comment>
<dbReference type="AlphaFoldDB" id="A0A0G3H717"/>
<dbReference type="KEGG" id="cmv:CMUST_13315"/>
<protein>
    <submittedName>
        <fullName evidence="10">Drug resistance transporter, EmrB/QacA subfamily</fullName>
    </submittedName>
</protein>
<feature type="transmembrane region" description="Helical" evidence="8">
    <location>
        <begin position="258"/>
        <end position="282"/>
    </location>
</feature>
<accession>A0A0G3H717</accession>
<keyword evidence="11" id="KW-1185">Reference proteome</keyword>
<feature type="transmembrane region" description="Helical" evidence="8">
    <location>
        <begin position="12"/>
        <end position="37"/>
    </location>
</feature>
<feature type="transmembrane region" description="Helical" evidence="8">
    <location>
        <begin position="324"/>
        <end position="344"/>
    </location>
</feature>
<feature type="transmembrane region" description="Helical" evidence="8">
    <location>
        <begin position="220"/>
        <end position="238"/>
    </location>
</feature>
<dbReference type="Proteomes" id="UP000035199">
    <property type="component" value="Chromosome"/>
</dbReference>
<keyword evidence="6 8" id="KW-1133">Transmembrane helix</keyword>
<evidence type="ECO:0000256" key="2">
    <source>
        <dbReference type="ARBA" id="ARBA00008537"/>
    </source>
</evidence>
<evidence type="ECO:0000259" key="9">
    <source>
        <dbReference type="PROSITE" id="PS50850"/>
    </source>
</evidence>
<dbReference type="PROSITE" id="PS50850">
    <property type="entry name" value="MFS"/>
    <property type="match status" value="1"/>
</dbReference>
<keyword evidence="4" id="KW-1003">Cell membrane</keyword>
<dbReference type="PANTHER" id="PTHR42718:SF9">
    <property type="entry name" value="MAJOR FACILITATOR SUPERFAMILY MULTIDRUG TRANSPORTER MFSC"/>
    <property type="match status" value="1"/>
</dbReference>
<dbReference type="InterPro" id="IPR036259">
    <property type="entry name" value="MFS_trans_sf"/>
</dbReference>
<feature type="transmembrane region" description="Helical" evidence="8">
    <location>
        <begin position="196"/>
        <end position="214"/>
    </location>
</feature>
<sequence length="446" mass="47099">MEKMTRETTLLIAVLVAATAVMILNETIMTVALPAVMEDFHIAPTQAQWLTTGFLLTMAVVIPTTGFIVQRFSTRVVFLAATILFLSGTIVAATGLNFPVLLFGRVIQASGTALVFPLLMSTLMTVVPAQRRGEMMGWITIVIAMAPAFGPTTGGILLQFFRWNFLFWFMTPIVLTLMIAGYLLVRNVGENVKAPLDVISVVLSALGFGGLIYALSGGGLVVGAAAGVVIALFIWRQLRRAAAGTALLDLRVFRLSTFTHCVVVVVLIMALFLGSITILPIYLQQGLLASTVVSGLAIMPNGLFQAFAAPIVGRKYDQVGIKPLVRPGLSCLIAGLALVTLTAYLVTTPLLGIVLSATGFAIVAVGVSLCMGPLMTTALGSLAPDQYPHGSAILSALQQFAGAVGTAILIAAHSFGTTENYGAFLAFATATFMAIIATIYGWKKLH</sequence>
<dbReference type="PATRIC" id="fig|571915.4.peg.2856"/>
<dbReference type="Pfam" id="PF07690">
    <property type="entry name" value="MFS_1"/>
    <property type="match status" value="1"/>
</dbReference>
<evidence type="ECO:0000313" key="10">
    <source>
        <dbReference type="EMBL" id="AKK06957.1"/>
    </source>
</evidence>
<dbReference type="GO" id="GO:0005886">
    <property type="term" value="C:plasma membrane"/>
    <property type="evidence" value="ECO:0007669"/>
    <property type="project" value="UniProtKB-SubCell"/>
</dbReference>
<evidence type="ECO:0000256" key="8">
    <source>
        <dbReference type="SAM" id="Phobius"/>
    </source>
</evidence>
<proteinExistence type="inferred from homology"/>
<dbReference type="InterPro" id="IPR004638">
    <property type="entry name" value="EmrB-like"/>
</dbReference>
<feature type="transmembrane region" description="Helical" evidence="8">
    <location>
        <begin position="49"/>
        <end position="69"/>
    </location>
</feature>
<dbReference type="PRINTS" id="PR01036">
    <property type="entry name" value="TCRTETB"/>
</dbReference>
<comment type="subcellular location">
    <subcellularLocation>
        <location evidence="1">Cell membrane</location>
        <topology evidence="1">Multi-pass membrane protein</topology>
    </subcellularLocation>
</comment>
<evidence type="ECO:0000256" key="7">
    <source>
        <dbReference type="ARBA" id="ARBA00023136"/>
    </source>
</evidence>
<organism evidence="10 11">
    <name type="scientific">Corynebacterium mustelae</name>
    <dbReference type="NCBI Taxonomy" id="571915"/>
    <lineage>
        <taxon>Bacteria</taxon>
        <taxon>Bacillati</taxon>
        <taxon>Actinomycetota</taxon>
        <taxon>Actinomycetes</taxon>
        <taxon>Mycobacteriales</taxon>
        <taxon>Corynebacteriaceae</taxon>
        <taxon>Corynebacterium</taxon>
    </lineage>
</organism>
<dbReference type="Gene3D" id="1.20.1250.20">
    <property type="entry name" value="MFS general substrate transporter like domains"/>
    <property type="match status" value="1"/>
</dbReference>
<dbReference type="Gene3D" id="1.20.1720.10">
    <property type="entry name" value="Multidrug resistance protein D"/>
    <property type="match status" value="1"/>
</dbReference>
<keyword evidence="3" id="KW-0813">Transport</keyword>
<evidence type="ECO:0000313" key="11">
    <source>
        <dbReference type="Proteomes" id="UP000035199"/>
    </source>
</evidence>
<dbReference type="STRING" id="571915.CMUST_13315"/>
<dbReference type="EMBL" id="CP011542">
    <property type="protein sequence ID" value="AKK06957.1"/>
    <property type="molecule type" value="Genomic_DNA"/>
</dbReference>
<evidence type="ECO:0000256" key="3">
    <source>
        <dbReference type="ARBA" id="ARBA00022448"/>
    </source>
</evidence>
<reference evidence="10 11" key="1">
    <citation type="journal article" date="2015" name="Genome Announc.">
        <title>Complete Genome Sequence of the Type Strain Corynebacterium mustelae DSM 45274, Isolated from Various Tissues of a Male Ferret with Lethal Sepsis.</title>
        <authorList>
            <person name="Ruckert C."/>
            <person name="Eimer J."/>
            <person name="Winkler A."/>
            <person name="Tauch A."/>
        </authorList>
    </citation>
    <scope>NUCLEOTIDE SEQUENCE [LARGE SCALE GENOMIC DNA]</scope>
    <source>
        <strain evidence="10 11">DSM 45274</strain>
    </source>
</reference>
<feature type="transmembrane region" description="Helical" evidence="8">
    <location>
        <begin position="288"/>
        <end position="312"/>
    </location>
</feature>
<keyword evidence="5 8" id="KW-0812">Transmembrane</keyword>
<dbReference type="GO" id="GO:0022857">
    <property type="term" value="F:transmembrane transporter activity"/>
    <property type="evidence" value="ECO:0007669"/>
    <property type="project" value="InterPro"/>
</dbReference>
<feature type="transmembrane region" description="Helical" evidence="8">
    <location>
        <begin position="421"/>
        <end position="442"/>
    </location>
</feature>
<dbReference type="InterPro" id="IPR020846">
    <property type="entry name" value="MFS_dom"/>
</dbReference>
<evidence type="ECO:0000256" key="6">
    <source>
        <dbReference type="ARBA" id="ARBA00022989"/>
    </source>
</evidence>
<dbReference type="RefSeq" id="WP_047262887.1">
    <property type="nucleotide sequence ID" value="NZ_CP011542.1"/>
</dbReference>
<evidence type="ECO:0000256" key="5">
    <source>
        <dbReference type="ARBA" id="ARBA00022692"/>
    </source>
</evidence>
<dbReference type="InterPro" id="IPR011701">
    <property type="entry name" value="MFS"/>
</dbReference>
<dbReference type="PANTHER" id="PTHR42718">
    <property type="entry name" value="MAJOR FACILITATOR SUPERFAMILY MULTIDRUG TRANSPORTER MFSC"/>
    <property type="match status" value="1"/>
</dbReference>
<keyword evidence="7 8" id="KW-0472">Membrane</keyword>
<feature type="transmembrane region" description="Helical" evidence="8">
    <location>
        <begin position="392"/>
        <end position="415"/>
    </location>
</feature>
<feature type="domain" description="Major facilitator superfamily (MFS) profile" evidence="9">
    <location>
        <begin position="11"/>
        <end position="446"/>
    </location>
</feature>